<dbReference type="Gene3D" id="1.10.3300.10">
    <property type="entry name" value="Jann2411-like domain"/>
    <property type="match status" value="1"/>
</dbReference>
<evidence type="ECO:0000259" key="1">
    <source>
        <dbReference type="Pfam" id="PF11706"/>
    </source>
</evidence>
<name>A0A850LKS3_9RHOB</name>
<dbReference type="EMBL" id="JABXIY010000048">
    <property type="protein sequence ID" value="NVK98558.1"/>
    <property type="molecule type" value="Genomic_DNA"/>
</dbReference>
<feature type="domain" description="Zinc finger CGNR" evidence="1">
    <location>
        <begin position="150"/>
        <end position="192"/>
    </location>
</feature>
<reference evidence="2 3" key="1">
    <citation type="journal article" date="2020" name="Proc. Natl. Acad. Sci. U.S.A.">
        <title>Ecological drivers of bacterial community assembly in synthetic phycospheres.</title>
        <authorList>
            <person name="Fu H."/>
            <person name="Uchimiya M."/>
            <person name="Gore J."/>
            <person name="Moran M.A."/>
        </authorList>
    </citation>
    <scope>NUCLEOTIDE SEQUENCE [LARGE SCALE GENOMIC DNA]</scope>
    <source>
        <strain evidence="2">HF-Din03</strain>
    </source>
</reference>
<dbReference type="SUPFAM" id="SSF160904">
    <property type="entry name" value="Jann2411-like"/>
    <property type="match status" value="1"/>
</dbReference>
<comment type="caution">
    <text evidence="2">The sequence shown here is derived from an EMBL/GenBank/DDBJ whole genome shotgun (WGS) entry which is preliminary data.</text>
</comment>
<dbReference type="Proteomes" id="UP000565723">
    <property type="component" value="Unassembled WGS sequence"/>
</dbReference>
<dbReference type="Pfam" id="PF11706">
    <property type="entry name" value="zf-CGNR"/>
    <property type="match status" value="1"/>
</dbReference>
<proteinExistence type="predicted"/>
<dbReference type="AlphaFoldDB" id="A0A850LKS3"/>
<accession>A0A850LKS3</accession>
<dbReference type="RefSeq" id="WP_011046145.1">
    <property type="nucleotide sequence ID" value="NZ_CP076685.1"/>
</dbReference>
<organism evidence="2 3">
    <name type="scientific">Ruegeria pomeroyi</name>
    <dbReference type="NCBI Taxonomy" id="89184"/>
    <lineage>
        <taxon>Bacteria</taxon>
        <taxon>Pseudomonadati</taxon>
        <taxon>Pseudomonadota</taxon>
        <taxon>Alphaproteobacteria</taxon>
        <taxon>Rhodobacterales</taxon>
        <taxon>Roseobacteraceae</taxon>
        <taxon>Ruegeria</taxon>
    </lineage>
</organism>
<evidence type="ECO:0000313" key="2">
    <source>
        <dbReference type="EMBL" id="NVK98558.1"/>
    </source>
</evidence>
<dbReference type="InterPro" id="IPR023286">
    <property type="entry name" value="ABATE_dom_sf"/>
</dbReference>
<dbReference type="InterPro" id="IPR010852">
    <property type="entry name" value="ABATE"/>
</dbReference>
<sequence>MQTALPPPYLIADDPGLELLNSTGAPYGTEIDWLQNGTEMLAWMQAVGLLGATEAELVRSTLGARELDAAASDLRDLRAMFRENVPVASAGFVDRLNACLAETSGHARIVMTEAGTQELQHVQRFRTGRDLVGLCALAIAELLSQGESGRTRQCGGPTCTYWFRDVSKNNRRRWCSMAVCGNRAKVATHRARARSE</sequence>
<dbReference type="Pfam" id="PF07336">
    <property type="entry name" value="ABATE"/>
    <property type="match status" value="1"/>
</dbReference>
<protein>
    <submittedName>
        <fullName evidence="2">CGNR zinc finger domain-containing protein</fullName>
    </submittedName>
</protein>
<dbReference type="OMA" id="RQCEAHD"/>
<dbReference type="PANTHER" id="PTHR35525:SF3">
    <property type="entry name" value="BLL6575 PROTEIN"/>
    <property type="match status" value="1"/>
</dbReference>
<gene>
    <name evidence="2" type="ORF">HW564_16655</name>
</gene>
<dbReference type="PANTHER" id="PTHR35525">
    <property type="entry name" value="BLL6575 PROTEIN"/>
    <property type="match status" value="1"/>
</dbReference>
<dbReference type="InterPro" id="IPR021005">
    <property type="entry name" value="Znf_CGNR"/>
</dbReference>
<evidence type="ECO:0000313" key="3">
    <source>
        <dbReference type="Proteomes" id="UP000565723"/>
    </source>
</evidence>